<dbReference type="EMBL" id="CDHN01000004">
    <property type="protein sequence ID" value="CEJ92065.1"/>
    <property type="molecule type" value="Genomic_DNA"/>
</dbReference>
<gene>
    <name evidence="2" type="ORF">VHEMI07743</name>
</gene>
<dbReference type="InterPro" id="IPR001509">
    <property type="entry name" value="Epimerase_deHydtase"/>
</dbReference>
<organism evidence="2 3">
    <name type="scientific">[Torrubiella] hemipterigena</name>
    <dbReference type="NCBI Taxonomy" id="1531966"/>
    <lineage>
        <taxon>Eukaryota</taxon>
        <taxon>Fungi</taxon>
        <taxon>Dikarya</taxon>
        <taxon>Ascomycota</taxon>
        <taxon>Pezizomycotina</taxon>
        <taxon>Sordariomycetes</taxon>
        <taxon>Hypocreomycetidae</taxon>
        <taxon>Hypocreales</taxon>
        <taxon>Clavicipitaceae</taxon>
        <taxon>Clavicipitaceae incertae sedis</taxon>
        <taxon>'Torrubiella' clade</taxon>
    </lineage>
</organism>
<dbReference type="PANTHER" id="PTHR48079">
    <property type="entry name" value="PROTEIN YEEZ"/>
    <property type="match status" value="1"/>
</dbReference>
<dbReference type="InterPro" id="IPR051783">
    <property type="entry name" value="NAD(P)-dependent_oxidoreduct"/>
</dbReference>
<dbReference type="GO" id="GO:0005737">
    <property type="term" value="C:cytoplasm"/>
    <property type="evidence" value="ECO:0007669"/>
    <property type="project" value="TreeGrafter"/>
</dbReference>
<dbReference type="Pfam" id="PF01370">
    <property type="entry name" value="Epimerase"/>
    <property type="match status" value="1"/>
</dbReference>
<dbReference type="STRING" id="1531966.A0A0A1TLX7"/>
<protein>
    <recommendedName>
        <fullName evidence="1">NAD-dependent epimerase/dehydratase domain-containing protein</fullName>
    </recommendedName>
</protein>
<name>A0A0A1TLX7_9HYPO</name>
<accession>A0A0A1TLX7</accession>
<dbReference type="PANTHER" id="PTHR48079:SF6">
    <property type="entry name" value="NAD(P)-BINDING DOMAIN-CONTAINING PROTEIN-RELATED"/>
    <property type="match status" value="1"/>
</dbReference>
<dbReference type="AlphaFoldDB" id="A0A0A1TLX7"/>
<evidence type="ECO:0000313" key="3">
    <source>
        <dbReference type="Proteomes" id="UP000039046"/>
    </source>
</evidence>
<keyword evidence="3" id="KW-1185">Reference proteome</keyword>
<sequence length="340" mass="37149">MHLLILGGTSFLGRALVEQARNRNHTITVLNRGTKPAPDGATSLVGDRLTPNGLDALDGLTFDAVIDTWAAEPPAAIEAMQKLQGRVGHYTIMSTVSVYDKTKLGDGDRLNDETTPVCEIVGPNATTSPTSLRRRGFEAAAEKILQGTPCLFARCGVMAGPYEASLIERSRLPWWLDRMRRGGRTLAPGPAHMPVQIIDVRDVAEFLVRAAERKLEGPYNLLSPPGSAALGQVLELCREITGNKAQLVWKTQEEIIEAGIKPFVELPLWLEHKTNDYATVYGWDTAKAKSAGLRCRPIEDTVMDTWAWMTGINGPKHAPEGVQLKLLGLSPEREALVLDN</sequence>
<feature type="domain" description="NAD-dependent epimerase/dehydratase" evidence="1">
    <location>
        <begin position="4"/>
        <end position="216"/>
    </location>
</feature>
<dbReference type="GO" id="GO:0004029">
    <property type="term" value="F:aldehyde dehydrogenase (NAD+) activity"/>
    <property type="evidence" value="ECO:0007669"/>
    <property type="project" value="TreeGrafter"/>
</dbReference>
<evidence type="ECO:0000313" key="2">
    <source>
        <dbReference type="EMBL" id="CEJ92065.1"/>
    </source>
</evidence>
<dbReference type="Gene3D" id="3.40.50.720">
    <property type="entry name" value="NAD(P)-binding Rossmann-like Domain"/>
    <property type="match status" value="1"/>
</dbReference>
<proteinExistence type="predicted"/>
<dbReference type="SUPFAM" id="SSF51735">
    <property type="entry name" value="NAD(P)-binding Rossmann-fold domains"/>
    <property type="match status" value="1"/>
</dbReference>
<dbReference type="OrthoDB" id="419598at2759"/>
<dbReference type="Proteomes" id="UP000039046">
    <property type="component" value="Unassembled WGS sequence"/>
</dbReference>
<evidence type="ECO:0000259" key="1">
    <source>
        <dbReference type="Pfam" id="PF01370"/>
    </source>
</evidence>
<dbReference type="HOGENOM" id="CLU_061176_0_1_1"/>
<dbReference type="InterPro" id="IPR036291">
    <property type="entry name" value="NAD(P)-bd_dom_sf"/>
</dbReference>
<reference evidence="2 3" key="1">
    <citation type="journal article" date="2015" name="Genome Announc.">
        <title>Draft Genome Sequence and Gene Annotation of the Entomopathogenic Fungus Verticillium hemipterigenum.</title>
        <authorList>
            <person name="Horn F."/>
            <person name="Habel A."/>
            <person name="Scharf D.H."/>
            <person name="Dworschak J."/>
            <person name="Brakhage A.A."/>
            <person name="Guthke R."/>
            <person name="Hertweck C."/>
            <person name="Linde J."/>
        </authorList>
    </citation>
    <scope>NUCLEOTIDE SEQUENCE [LARGE SCALE GENOMIC DNA]</scope>
</reference>